<proteinExistence type="predicted"/>
<name>A0AAW0QF18_9PEZI</name>
<gene>
    <name evidence="1" type="ORF">PG999_010177</name>
</gene>
<evidence type="ECO:0000313" key="1">
    <source>
        <dbReference type="EMBL" id="KAK8099803.1"/>
    </source>
</evidence>
<reference evidence="1 2" key="1">
    <citation type="submission" date="2023-01" db="EMBL/GenBank/DDBJ databases">
        <title>Analysis of 21 Apiospora genomes using comparative genomics revels a genus with tremendous synthesis potential of carbohydrate active enzymes and secondary metabolites.</title>
        <authorList>
            <person name="Sorensen T."/>
        </authorList>
    </citation>
    <scope>NUCLEOTIDE SEQUENCE [LARGE SCALE GENOMIC DNA]</scope>
    <source>
        <strain evidence="1 2">CBS 117206</strain>
    </source>
</reference>
<accession>A0AAW0QF18</accession>
<comment type="caution">
    <text evidence="1">The sequence shown here is derived from an EMBL/GenBank/DDBJ whole genome shotgun (WGS) entry which is preliminary data.</text>
</comment>
<dbReference type="EMBL" id="JAQQWP010000009">
    <property type="protein sequence ID" value="KAK8099803.1"/>
    <property type="molecule type" value="Genomic_DNA"/>
</dbReference>
<keyword evidence="2" id="KW-1185">Reference proteome</keyword>
<organism evidence="1 2">
    <name type="scientific">Apiospora kogelbergensis</name>
    <dbReference type="NCBI Taxonomy" id="1337665"/>
    <lineage>
        <taxon>Eukaryota</taxon>
        <taxon>Fungi</taxon>
        <taxon>Dikarya</taxon>
        <taxon>Ascomycota</taxon>
        <taxon>Pezizomycotina</taxon>
        <taxon>Sordariomycetes</taxon>
        <taxon>Xylariomycetidae</taxon>
        <taxon>Amphisphaeriales</taxon>
        <taxon>Apiosporaceae</taxon>
        <taxon>Apiospora</taxon>
    </lineage>
</organism>
<evidence type="ECO:0000313" key="2">
    <source>
        <dbReference type="Proteomes" id="UP001392437"/>
    </source>
</evidence>
<sequence length="230" mass="25420">MAGSDRTPATKNLGTDADAYCRPPHGGILHPDKDLPAHTAEKIRIIAKKRLPDHDKVAAELAPLIGLGKNLLASQRAACLFKHRGFLRGVAAFKSKFLDSEGLNAALPEWRIVYRILLPTAPTSSDSSSSSSLAHVLTRPEYPDLRAMGGWDVNFHYGRFVARVLAVIGDPADAGSQLVHWVRDAGPEDAWWVLFHALMYLQLETMCDRFRNAPLRRRVMAMIRSSSCVI</sequence>
<dbReference type="AlphaFoldDB" id="A0AAW0QF18"/>
<protein>
    <submittedName>
        <fullName evidence="1">Uncharacterized protein</fullName>
    </submittedName>
</protein>
<dbReference type="Proteomes" id="UP001392437">
    <property type="component" value="Unassembled WGS sequence"/>
</dbReference>